<dbReference type="InterPro" id="IPR010982">
    <property type="entry name" value="Lambda_DNA-bd_dom_sf"/>
</dbReference>
<keyword evidence="2" id="KW-0238">DNA-binding</keyword>
<dbReference type="PANTHER" id="PTHR30146">
    <property type="entry name" value="LACI-RELATED TRANSCRIPTIONAL REPRESSOR"/>
    <property type="match status" value="1"/>
</dbReference>
<keyword evidence="6" id="KW-1185">Reference proteome</keyword>
<dbReference type="SUPFAM" id="SSF53822">
    <property type="entry name" value="Periplasmic binding protein-like I"/>
    <property type="match status" value="1"/>
</dbReference>
<dbReference type="CDD" id="cd01392">
    <property type="entry name" value="HTH_LacI"/>
    <property type="match status" value="1"/>
</dbReference>
<evidence type="ECO:0000256" key="1">
    <source>
        <dbReference type="ARBA" id="ARBA00023015"/>
    </source>
</evidence>
<dbReference type="PROSITE" id="PS50932">
    <property type="entry name" value="HTH_LACI_2"/>
    <property type="match status" value="1"/>
</dbReference>
<dbReference type="Gene3D" id="1.10.260.40">
    <property type="entry name" value="lambda repressor-like DNA-binding domains"/>
    <property type="match status" value="1"/>
</dbReference>
<feature type="domain" description="HTH lacI-type" evidence="4">
    <location>
        <begin position="1"/>
        <end position="55"/>
    </location>
</feature>
<dbReference type="Pfam" id="PF00532">
    <property type="entry name" value="Peripla_BP_1"/>
    <property type="match status" value="1"/>
</dbReference>
<keyword evidence="1" id="KW-0805">Transcription regulation</keyword>
<dbReference type="SUPFAM" id="SSF47413">
    <property type="entry name" value="lambda repressor-like DNA-binding domains"/>
    <property type="match status" value="1"/>
</dbReference>
<dbReference type="SMART" id="SM00354">
    <property type="entry name" value="HTH_LACI"/>
    <property type="match status" value="1"/>
</dbReference>
<evidence type="ECO:0000313" key="5">
    <source>
        <dbReference type="EMBL" id="ANI31563.1"/>
    </source>
</evidence>
<organism evidence="5 6">
    <name type="scientific">Yersinia entomophaga</name>
    <dbReference type="NCBI Taxonomy" id="935293"/>
    <lineage>
        <taxon>Bacteria</taxon>
        <taxon>Pseudomonadati</taxon>
        <taxon>Pseudomonadota</taxon>
        <taxon>Gammaproteobacteria</taxon>
        <taxon>Enterobacterales</taxon>
        <taxon>Yersiniaceae</taxon>
        <taxon>Yersinia</taxon>
    </lineage>
</organism>
<dbReference type="Gene3D" id="3.40.50.2300">
    <property type="match status" value="2"/>
</dbReference>
<accession>A0ABN4PX22</accession>
<protein>
    <submittedName>
        <fullName evidence="5">Transcriptional regulator</fullName>
    </submittedName>
</protein>
<dbReference type="PANTHER" id="PTHR30146:SF109">
    <property type="entry name" value="HTH-TYPE TRANSCRIPTIONAL REGULATOR GALS"/>
    <property type="match status" value="1"/>
</dbReference>
<reference evidence="6" key="1">
    <citation type="journal article" date="2016" name="Toxins">
        <title>The Draft Genome Sequence of the Yersinia entomophaga Entomopathogenic Type Strain MH96T.</title>
        <authorList>
            <person name="Hurst M.R."/>
            <person name="Beattie A."/>
            <person name="Altermann E."/>
            <person name="Moraga R.M."/>
            <person name="Harper L.A."/>
            <person name="Calder J."/>
            <person name="Laugraud A."/>
        </authorList>
    </citation>
    <scope>NUCLEOTIDE SEQUENCE [LARGE SCALE GENOMIC DNA]</scope>
    <source>
        <strain evidence="6">MH96</strain>
    </source>
</reference>
<dbReference type="CDD" id="cd20010">
    <property type="entry name" value="PBP1_AglR-like"/>
    <property type="match status" value="1"/>
</dbReference>
<name>A0ABN4PX22_YERET</name>
<evidence type="ECO:0000256" key="3">
    <source>
        <dbReference type="ARBA" id="ARBA00023163"/>
    </source>
</evidence>
<evidence type="ECO:0000256" key="2">
    <source>
        <dbReference type="ARBA" id="ARBA00023125"/>
    </source>
</evidence>
<dbReference type="InterPro" id="IPR000843">
    <property type="entry name" value="HTH_LacI"/>
</dbReference>
<dbReference type="Pfam" id="PF00356">
    <property type="entry name" value="LacI"/>
    <property type="match status" value="1"/>
</dbReference>
<sequence>MSLKMIAKELKLSTTTVSRALNGYSDVSAITRQRVEAVAERLGYRPNALARRLKMGKTDAIGLVYPFQPNVLNDASFLETISTISAALALHNIDLLLVSDVSHDQHPSFIRLIESQRVDALIVAHTQQNDRRLRYLAQHHLPFLAMGRSSLDSPYAWFDFDNRAGTLLAVEKLVELGHRRIAYLGGNSQQTYVNQRLQGYLDGLANHQIPLDEGYQQPIDSNRRAGYLATLHLLALPQPPTAIVTDSNMLGDGAAMALQQHNLLGSQGISLIVFDGLPADSLVETTVTPIVQETRAAVGEKIADMTLALIEGAPVEQLQVLWQPKLGVGDTLHKAN</sequence>
<dbReference type="RefSeq" id="WP_064517508.1">
    <property type="nucleotide sequence ID" value="NZ_CP010029.1"/>
</dbReference>
<dbReference type="EMBL" id="CP010029">
    <property type="protein sequence ID" value="ANI31563.1"/>
    <property type="molecule type" value="Genomic_DNA"/>
</dbReference>
<dbReference type="InterPro" id="IPR001761">
    <property type="entry name" value="Peripla_BP/Lac1_sug-bd_dom"/>
</dbReference>
<gene>
    <name evidence="5" type="ORF">PL78_17275</name>
</gene>
<dbReference type="InterPro" id="IPR028082">
    <property type="entry name" value="Peripla_BP_I"/>
</dbReference>
<keyword evidence="3" id="KW-0804">Transcription</keyword>
<evidence type="ECO:0000313" key="6">
    <source>
        <dbReference type="Proteomes" id="UP000266744"/>
    </source>
</evidence>
<evidence type="ECO:0000259" key="4">
    <source>
        <dbReference type="PROSITE" id="PS50932"/>
    </source>
</evidence>
<proteinExistence type="predicted"/>
<dbReference type="Proteomes" id="UP000266744">
    <property type="component" value="Chromosome"/>
</dbReference>